<name>A0A3N2PTI8_SODAK</name>
<evidence type="ECO:0000313" key="2">
    <source>
        <dbReference type="Proteomes" id="UP000272025"/>
    </source>
</evidence>
<dbReference type="AlphaFoldDB" id="A0A3N2PTI8"/>
<dbReference type="EMBL" id="ML119056">
    <property type="protein sequence ID" value="ROT37820.1"/>
    <property type="molecule type" value="Genomic_DNA"/>
</dbReference>
<dbReference type="Proteomes" id="UP000272025">
    <property type="component" value="Unassembled WGS sequence"/>
</dbReference>
<gene>
    <name evidence="1" type="ORF">SODALDRAFT_360110</name>
</gene>
<proteinExistence type="predicted"/>
<dbReference type="GeneID" id="39582708"/>
<protein>
    <submittedName>
        <fullName evidence="1">Uncharacterized protein</fullName>
    </submittedName>
</protein>
<evidence type="ECO:0000313" key="1">
    <source>
        <dbReference type="EMBL" id="ROT37820.1"/>
    </source>
</evidence>
<reference evidence="1 2" key="1">
    <citation type="journal article" date="2018" name="Mol. Ecol.">
        <title>The obligate alkalophilic soda-lake fungus Sodiomyces alkalinus has shifted to a protein diet.</title>
        <authorList>
            <person name="Grum-Grzhimaylo A.A."/>
            <person name="Falkoski D.L."/>
            <person name="van den Heuvel J."/>
            <person name="Valero-Jimenez C.A."/>
            <person name="Min B."/>
            <person name="Choi I.G."/>
            <person name="Lipzen A."/>
            <person name="Daum C.G."/>
            <person name="Aanen D.K."/>
            <person name="Tsang A."/>
            <person name="Henrissat B."/>
            <person name="Bilanenko E.N."/>
            <person name="de Vries R.P."/>
            <person name="van Kan J.A.L."/>
            <person name="Grigoriev I.V."/>
            <person name="Debets A.J.M."/>
        </authorList>
    </citation>
    <scope>NUCLEOTIDE SEQUENCE [LARGE SCALE GENOMIC DNA]</scope>
    <source>
        <strain evidence="1 2">F11</strain>
    </source>
</reference>
<organism evidence="1 2">
    <name type="scientific">Sodiomyces alkalinus (strain CBS 110278 / VKM F-3762 / F11)</name>
    <name type="common">Alkaliphilic filamentous fungus</name>
    <dbReference type="NCBI Taxonomy" id="1314773"/>
    <lineage>
        <taxon>Eukaryota</taxon>
        <taxon>Fungi</taxon>
        <taxon>Dikarya</taxon>
        <taxon>Ascomycota</taxon>
        <taxon>Pezizomycotina</taxon>
        <taxon>Sordariomycetes</taxon>
        <taxon>Hypocreomycetidae</taxon>
        <taxon>Glomerellales</taxon>
        <taxon>Plectosphaerellaceae</taxon>
        <taxon>Sodiomyces</taxon>
    </lineage>
</organism>
<dbReference type="RefSeq" id="XP_028465626.1">
    <property type="nucleotide sequence ID" value="XM_028614230.1"/>
</dbReference>
<accession>A0A3N2PTI8</accession>
<keyword evidence="2" id="KW-1185">Reference proteome</keyword>
<sequence>MSQVEEAAELLLLLLLRKPYLQTASLLSQMLGVSCIWSQDCQLAQRKFLTREERIMHGYRDTQEGGVLGYVVALWRTTEAGNGRGTHLRPGPCTPCGTRGRYFRSNHSGRQITCAPVPDWNTNVGRRLMPEVEGGTATARSLYHCTLEQSTGLSLRYMYCRDSAWHLPLYATNDAPTPSVT</sequence>